<reference evidence="7 8" key="1">
    <citation type="journal article" date="2014" name="Genome Biol.">
        <title>Transcriptome and methylome profiling reveals relics of genome dominance in the mesopolyploid Brassica oleracea.</title>
        <authorList>
            <person name="Parkin I.A."/>
            <person name="Koh C."/>
            <person name="Tang H."/>
            <person name="Robinson S.J."/>
            <person name="Kagale S."/>
            <person name="Clarke W.E."/>
            <person name="Town C.D."/>
            <person name="Nixon J."/>
            <person name="Krishnakumar V."/>
            <person name="Bidwell S.L."/>
            <person name="Denoeud F."/>
            <person name="Belcram H."/>
            <person name="Links M.G."/>
            <person name="Just J."/>
            <person name="Clarke C."/>
            <person name="Bender T."/>
            <person name="Huebert T."/>
            <person name="Mason A.S."/>
            <person name="Pires J.C."/>
            <person name="Barker G."/>
            <person name="Moore J."/>
            <person name="Walley P.G."/>
            <person name="Manoli S."/>
            <person name="Batley J."/>
            <person name="Edwards D."/>
            <person name="Nelson M.N."/>
            <person name="Wang X."/>
            <person name="Paterson A.H."/>
            <person name="King G."/>
            <person name="Bancroft I."/>
            <person name="Chalhoub B."/>
            <person name="Sharpe A.G."/>
        </authorList>
    </citation>
    <scope>NUCLEOTIDE SEQUENCE</scope>
    <source>
        <strain evidence="7 8">cv. TO1000</strain>
    </source>
</reference>
<dbReference type="Pfam" id="PF02365">
    <property type="entry name" value="NAM"/>
    <property type="match status" value="1"/>
</dbReference>
<evidence type="ECO:0000256" key="1">
    <source>
        <dbReference type="ARBA" id="ARBA00004123"/>
    </source>
</evidence>
<dbReference type="GO" id="GO:0006355">
    <property type="term" value="P:regulation of DNA-templated transcription"/>
    <property type="evidence" value="ECO:0007669"/>
    <property type="project" value="InterPro"/>
</dbReference>
<dbReference type="EnsemblPlants" id="Bo9g004090.1">
    <property type="protein sequence ID" value="Bo9g004090.1"/>
    <property type="gene ID" value="Bo9g004090"/>
</dbReference>
<dbReference type="PROSITE" id="PS51005">
    <property type="entry name" value="NAC"/>
    <property type="match status" value="1"/>
</dbReference>
<proteinExistence type="predicted"/>
<evidence type="ECO:0000256" key="2">
    <source>
        <dbReference type="ARBA" id="ARBA00023015"/>
    </source>
</evidence>
<keyword evidence="8" id="KW-1185">Reference proteome</keyword>
<dbReference type="GeneID" id="106298213"/>
<dbReference type="Gramene" id="Bo9g004090.1">
    <property type="protein sequence ID" value="Bo9g004090.1"/>
    <property type="gene ID" value="Bo9g004090"/>
</dbReference>
<organism evidence="7 8">
    <name type="scientific">Brassica oleracea var. oleracea</name>
    <dbReference type="NCBI Taxonomy" id="109376"/>
    <lineage>
        <taxon>Eukaryota</taxon>
        <taxon>Viridiplantae</taxon>
        <taxon>Streptophyta</taxon>
        <taxon>Embryophyta</taxon>
        <taxon>Tracheophyta</taxon>
        <taxon>Spermatophyta</taxon>
        <taxon>Magnoliopsida</taxon>
        <taxon>eudicotyledons</taxon>
        <taxon>Gunneridae</taxon>
        <taxon>Pentapetalae</taxon>
        <taxon>rosids</taxon>
        <taxon>malvids</taxon>
        <taxon>Brassicales</taxon>
        <taxon>Brassicaceae</taxon>
        <taxon>Brassiceae</taxon>
        <taxon>Brassica</taxon>
    </lineage>
</organism>
<name>A0A0D3DZV2_BRAOL</name>
<feature type="domain" description="NAC" evidence="6">
    <location>
        <begin position="4"/>
        <end position="151"/>
    </location>
</feature>
<evidence type="ECO:0000259" key="6">
    <source>
        <dbReference type="PROSITE" id="PS51005"/>
    </source>
</evidence>
<evidence type="ECO:0000313" key="8">
    <source>
        <dbReference type="Proteomes" id="UP000032141"/>
    </source>
</evidence>
<evidence type="ECO:0000256" key="5">
    <source>
        <dbReference type="ARBA" id="ARBA00023242"/>
    </source>
</evidence>
<accession>A0A0D3DZV2</accession>
<dbReference type="RefSeq" id="XP_013589746.1">
    <property type="nucleotide sequence ID" value="XM_013734292.1"/>
</dbReference>
<dbReference type="GO" id="GO:0003677">
    <property type="term" value="F:DNA binding"/>
    <property type="evidence" value="ECO:0007669"/>
    <property type="project" value="UniProtKB-KW"/>
</dbReference>
<dbReference type="KEGG" id="boe:106298213"/>
<dbReference type="SUPFAM" id="SSF101941">
    <property type="entry name" value="NAC domain"/>
    <property type="match status" value="1"/>
</dbReference>
<evidence type="ECO:0000313" key="7">
    <source>
        <dbReference type="EnsemblPlants" id="Bo9g004090.1"/>
    </source>
</evidence>
<dbReference type="Proteomes" id="UP000032141">
    <property type="component" value="Chromosome C9"/>
</dbReference>
<dbReference type="STRING" id="109376.A0A0D3DZV2"/>
<keyword evidence="5" id="KW-0539">Nucleus</keyword>
<dbReference type="AlphaFoldDB" id="A0A0D3DZV2"/>
<dbReference type="InterPro" id="IPR003441">
    <property type="entry name" value="NAC-dom"/>
</dbReference>
<dbReference type="InterPro" id="IPR036093">
    <property type="entry name" value="NAC_dom_sf"/>
</dbReference>
<protein>
    <recommendedName>
        <fullName evidence="6">NAC domain-containing protein</fullName>
    </recommendedName>
</protein>
<keyword evidence="2" id="KW-0805">Transcription regulation</keyword>
<dbReference type="OMA" id="EWIIHEY"/>
<reference evidence="7" key="2">
    <citation type="submission" date="2015-03" db="UniProtKB">
        <authorList>
            <consortium name="EnsemblPlants"/>
        </authorList>
    </citation>
    <scope>IDENTIFICATION</scope>
</reference>
<dbReference type="Gene3D" id="2.170.150.80">
    <property type="entry name" value="NAC domain"/>
    <property type="match status" value="1"/>
</dbReference>
<dbReference type="OrthoDB" id="1112274at2759"/>
<dbReference type="SMR" id="A0A0D3DZV2"/>
<evidence type="ECO:0000256" key="4">
    <source>
        <dbReference type="ARBA" id="ARBA00023163"/>
    </source>
</evidence>
<evidence type="ECO:0000256" key="3">
    <source>
        <dbReference type="ARBA" id="ARBA00023125"/>
    </source>
</evidence>
<comment type="subcellular location">
    <subcellularLocation>
        <location evidence="1">Nucleus</location>
    </subcellularLocation>
</comment>
<dbReference type="GO" id="GO:0005634">
    <property type="term" value="C:nucleus"/>
    <property type="evidence" value="ECO:0007669"/>
    <property type="project" value="UniProtKB-SubCell"/>
</dbReference>
<sequence length="154" mass="17752">MEKNLVGYRFSPTGEELINYYLKNKNLDKPWLVDDAINEINICAHDPESLPSLSKLKSNDLEWYFFSLREYYEPEKKGTKRTTPSGFWKVTGSDIEIKDKRGHGVVIGIKKTLVYHQGKSTNGVRTHWVTHVYHITSLSLNQVTIFQIEFGSSV</sequence>
<keyword evidence="4" id="KW-0804">Transcription</keyword>
<keyword evidence="3" id="KW-0238">DNA-binding</keyword>
<dbReference type="PANTHER" id="PTHR31989">
    <property type="entry name" value="NAC DOMAIN-CONTAINING PROTEIN 82-RELATED"/>
    <property type="match status" value="1"/>
</dbReference>
<dbReference type="HOGENOM" id="CLU_035664_11_2_1"/>